<feature type="chain" id="PRO_5024329427" evidence="2">
    <location>
        <begin position="23"/>
        <end position="224"/>
    </location>
</feature>
<evidence type="ECO:0000256" key="2">
    <source>
        <dbReference type="SAM" id="SignalP"/>
    </source>
</evidence>
<accession>A0A5N4AAP6</accession>
<evidence type="ECO:0000256" key="1">
    <source>
        <dbReference type="SAM" id="MobiDB-lite"/>
    </source>
</evidence>
<protein>
    <submittedName>
        <fullName evidence="3">Uncharacterized protein</fullName>
    </submittedName>
</protein>
<feature type="compositionally biased region" description="Low complexity" evidence="1">
    <location>
        <begin position="95"/>
        <end position="108"/>
    </location>
</feature>
<dbReference type="EMBL" id="VVIM01000008">
    <property type="protein sequence ID" value="KAB0794393.1"/>
    <property type="molecule type" value="Genomic_DNA"/>
</dbReference>
<evidence type="ECO:0000313" key="3">
    <source>
        <dbReference type="EMBL" id="KAB0794393.1"/>
    </source>
</evidence>
<comment type="caution">
    <text evidence="3">The sequence shown here is derived from an EMBL/GenBank/DDBJ whole genome shotgun (WGS) entry which is preliminary data.</text>
</comment>
<sequence length="224" mass="24605">MKRFTITCVCVISFLLVDPIYNAPSPRHRNRDRSSTTFDQTQSGDYNVQLHLKDFHIIAVLGDDSWGSLGDYDYNYDYSDLTIKPIVPATSEQPPASSSVSPDMESSPNDVSNATSTTKVSSEQQSSTESVLSSTTPKPIETTKSEPITNVSLIPVKIITDGDSDHPLPPGEILHYRKCTEGYSRDAQGRCRKIVRKSSQLPFGITRFAASLASKIRRIGSATS</sequence>
<evidence type="ECO:0000313" key="4">
    <source>
        <dbReference type="Proteomes" id="UP000327044"/>
    </source>
</evidence>
<feature type="signal peptide" evidence="2">
    <location>
        <begin position="1"/>
        <end position="22"/>
    </location>
</feature>
<reference evidence="3 4" key="1">
    <citation type="journal article" date="2018" name="Elife">
        <title>Firefly genomes illuminate parallel origins of bioluminescence in beetles.</title>
        <authorList>
            <person name="Fallon T.R."/>
            <person name="Lower S.E."/>
            <person name="Chang C.H."/>
            <person name="Bessho-Uehara M."/>
            <person name="Martin G.J."/>
            <person name="Bewick A.J."/>
            <person name="Behringer M."/>
            <person name="Debat H.J."/>
            <person name="Wong I."/>
            <person name="Day J.C."/>
            <person name="Suvorov A."/>
            <person name="Silva C.J."/>
            <person name="Stanger-Hall K.F."/>
            <person name="Hall D.W."/>
            <person name="Schmitz R.J."/>
            <person name="Nelson D.R."/>
            <person name="Lewis S.M."/>
            <person name="Shigenobu S."/>
            <person name="Bybee S.M."/>
            <person name="Larracuente A.M."/>
            <person name="Oba Y."/>
            <person name="Weng J.K."/>
        </authorList>
    </citation>
    <scope>NUCLEOTIDE SEQUENCE [LARGE SCALE GENOMIC DNA]</scope>
    <source>
        <strain evidence="3">1611_PpyrPB1</strain>
        <tissue evidence="3">Whole body</tissue>
    </source>
</reference>
<dbReference type="AlphaFoldDB" id="A0A5N4AAP6"/>
<organism evidence="3 4">
    <name type="scientific">Photinus pyralis</name>
    <name type="common">Common eastern firefly</name>
    <name type="synonym">Lampyris pyralis</name>
    <dbReference type="NCBI Taxonomy" id="7054"/>
    <lineage>
        <taxon>Eukaryota</taxon>
        <taxon>Metazoa</taxon>
        <taxon>Ecdysozoa</taxon>
        <taxon>Arthropoda</taxon>
        <taxon>Hexapoda</taxon>
        <taxon>Insecta</taxon>
        <taxon>Pterygota</taxon>
        <taxon>Neoptera</taxon>
        <taxon>Endopterygota</taxon>
        <taxon>Coleoptera</taxon>
        <taxon>Polyphaga</taxon>
        <taxon>Elateriformia</taxon>
        <taxon>Elateroidea</taxon>
        <taxon>Lampyridae</taxon>
        <taxon>Lampyrinae</taxon>
        <taxon>Photinus</taxon>
    </lineage>
</organism>
<proteinExistence type="predicted"/>
<dbReference type="InParanoid" id="A0A5N4AAP6"/>
<dbReference type="OrthoDB" id="6700395at2759"/>
<keyword evidence="4" id="KW-1185">Reference proteome</keyword>
<dbReference type="Proteomes" id="UP000327044">
    <property type="component" value="Unassembled WGS sequence"/>
</dbReference>
<gene>
    <name evidence="3" type="ORF">PPYR_11232</name>
</gene>
<keyword evidence="2" id="KW-0732">Signal</keyword>
<name>A0A5N4AAP6_PHOPY</name>
<feature type="region of interest" description="Disordered" evidence="1">
    <location>
        <begin position="89"/>
        <end position="146"/>
    </location>
</feature>
<feature type="compositionally biased region" description="Low complexity" evidence="1">
    <location>
        <begin position="115"/>
        <end position="136"/>
    </location>
</feature>